<protein>
    <recommendedName>
        <fullName evidence="4">DUF4468 domain-containing protein</fullName>
    </recommendedName>
</protein>
<keyword evidence="1" id="KW-0732">Signal</keyword>
<proteinExistence type="predicted"/>
<name>A0A9D1ZGN3_9BACE</name>
<evidence type="ECO:0008006" key="4">
    <source>
        <dbReference type="Google" id="ProtNLM"/>
    </source>
</evidence>
<evidence type="ECO:0000313" key="2">
    <source>
        <dbReference type="EMBL" id="HIY87583.1"/>
    </source>
</evidence>
<sequence>MRKIVMFLLALCLVAPVMEAQNKALEKELKKEYKDRKKELKKGGWEIFGTSRSADVTLLKHFDKLNTLGDDAKEVVGIASKFKSKNVGKQMAINNACLTYAQSSGSYIKGRVMSDMAGDGVDVEGEMDNFYAAYERLVEKEIRGEMDESYSIIRENGDGTFEMQTYFIVNESAASKARIRAMEEAAKESAAAQKYATQISEFVKEGFETE</sequence>
<feature type="signal peptide" evidence="1">
    <location>
        <begin position="1"/>
        <end position="20"/>
    </location>
</feature>
<dbReference type="EMBL" id="DXCV01000024">
    <property type="protein sequence ID" value="HIY87583.1"/>
    <property type="molecule type" value="Genomic_DNA"/>
</dbReference>
<evidence type="ECO:0000313" key="3">
    <source>
        <dbReference type="Proteomes" id="UP000886851"/>
    </source>
</evidence>
<feature type="chain" id="PRO_5039590964" description="DUF4468 domain-containing protein" evidence="1">
    <location>
        <begin position="21"/>
        <end position="210"/>
    </location>
</feature>
<reference evidence="2" key="2">
    <citation type="submission" date="2021-04" db="EMBL/GenBank/DDBJ databases">
        <authorList>
            <person name="Gilroy R."/>
        </authorList>
    </citation>
    <scope>NUCLEOTIDE SEQUENCE</scope>
    <source>
        <strain evidence="2">Gambia2-208</strain>
    </source>
</reference>
<organism evidence="2 3">
    <name type="scientific">Candidatus Bacteroides pullicola</name>
    <dbReference type="NCBI Taxonomy" id="2838475"/>
    <lineage>
        <taxon>Bacteria</taxon>
        <taxon>Pseudomonadati</taxon>
        <taxon>Bacteroidota</taxon>
        <taxon>Bacteroidia</taxon>
        <taxon>Bacteroidales</taxon>
        <taxon>Bacteroidaceae</taxon>
        <taxon>Bacteroides</taxon>
    </lineage>
</organism>
<accession>A0A9D1ZGN3</accession>
<gene>
    <name evidence="2" type="ORF">H9824_02620</name>
</gene>
<dbReference type="AlphaFoldDB" id="A0A9D1ZGN3"/>
<comment type="caution">
    <text evidence="2">The sequence shown here is derived from an EMBL/GenBank/DDBJ whole genome shotgun (WGS) entry which is preliminary data.</text>
</comment>
<reference evidence="2" key="1">
    <citation type="journal article" date="2021" name="PeerJ">
        <title>Extensive microbial diversity within the chicken gut microbiome revealed by metagenomics and culture.</title>
        <authorList>
            <person name="Gilroy R."/>
            <person name="Ravi A."/>
            <person name="Getino M."/>
            <person name="Pursley I."/>
            <person name="Horton D.L."/>
            <person name="Alikhan N.F."/>
            <person name="Baker D."/>
            <person name="Gharbi K."/>
            <person name="Hall N."/>
            <person name="Watson M."/>
            <person name="Adriaenssens E.M."/>
            <person name="Foster-Nyarko E."/>
            <person name="Jarju S."/>
            <person name="Secka A."/>
            <person name="Antonio M."/>
            <person name="Oren A."/>
            <person name="Chaudhuri R.R."/>
            <person name="La Ragione R."/>
            <person name="Hildebrand F."/>
            <person name="Pallen M.J."/>
        </authorList>
    </citation>
    <scope>NUCLEOTIDE SEQUENCE</scope>
    <source>
        <strain evidence="2">Gambia2-208</strain>
    </source>
</reference>
<evidence type="ECO:0000256" key="1">
    <source>
        <dbReference type="SAM" id="SignalP"/>
    </source>
</evidence>
<dbReference type="Proteomes" id="UP000886851">
    <property type="component" value="Unassembled WGS sequence"/>
</dbReference>